<protein>
    <submittedName>
        <fullName evidence="1">Uncharacterized protein</fullName>
    </submittedName>
</protein>
<keyword evidence="2" id="KW-1185">Reference proteome</keyword>
<evidence type="ECO:0000313" key="1">
    <source>
        <dbReference type="EMBL" id="MCZ0963245.1"/>
    </source>
</evidence>
<dbReference type="Proteomes" id="UP001149822">
    <property type="component" value="Unassembled WGS sequence"/>
</dbReference>
<dbReference type="EMBL" id="JAPTYD010000032">
    <property type="protein sequence ID" value="MCZ0963245.1"/>
    <property type="molecule type" value="Genomic_DNA"/>
</dbReference>
<accession>A0ABT4J978</accession>
<dbReference type="RefSeq" id="WP_268943315.1">
    <property type="nucleotide sequence ID" value="NZ_JAPTYD010000032.1"/>
</dbReference>
<evidence type="ECO:0000313" key="2">
    <source>
        <dbReference type="Proteomes" id="UP001149822"/>
    </source>
</evidence>
<comment type="caution">
    <text evidence="1">The sequence shown here is derived from an EMBL/GenBank/DDBJ whole genome shotgun (WGS) entry which is preliminary data.</text>
</comment>
<organism evidence="1 2">
    <name type="scientific">Paracoccus benzoatiresistens</name>
    <dbReference type="NCBI Taxonomy" id="2997341"/>
    <lineage>
        <taxon>Bacteria</taxon>
        <taxon>Pseudomonadati</taxon>
        <taxon>Pseudomonadota</taxon>
        <taxon>Alphaproteobacteria</taxon>
        <taxon>Rhodobacterales</taxon>
        <taxon>Paracoccaceae</taxon>
        <taxon>Paracoccus</taxon>
    </lineage>
</organism>
<sequence length="70" mass="7455">MTVAATGLAPRIIDVQLNQRTDLTQPRLGQPQHDSILAAGLALQAAGVIGQTVDVQEVLWALLDDRLPTV</sequence>
<gene>
    <name evidence="1" type="ORF">OU682_16660</name>
</gene>
<name>A0ABT4J978_9RHOB</name>
<reference evidence="1" key="1">
    <citation type="submission" date="2022-12" db="EMBL/GenBank/DDBJ databases">
        <title>Paracoccus sp. EF6 isolated from a lake water.</title>
        <authorList>
            <person name="Liu H."/>
        </authorList>
    </citation>
    <scope>NUCLEOTIDE SEQUENCE</scope>
    <source>
        <strain evidence="1">EF6</strain>
    </source>
</reference>
<proteinExistence type="predicted"/>